<dbReference type="GO" id="GO:0008654">
    <property type="term" value="P:phospholipid biosynthetic process"/>
    <property type="evidence" value="ECO:0007669"/>
    <property type="project" value="InterPro"/>
</dbReference>
<reference evidence="5" key="1">
    <citation type="submission" date="2019-02" db="EMBL/GenBank/DDBJ databases">
        <authorList>
            <person name="Gruber-Vodicka R. H."/>
            <person name="Seah K. B. B."/>
        </authorList>
    </citation>
    <scope>NUCLEOTIDE SEQUENCE</scope>
    <source>
        <strain evidence="5">BECK_BZ106</strain>
        <strain evidence="4">BECK_BZ15</strain>
    </source>
</reference>
<evidence type="ECO:0000313" key="5">
    <source>
        <dbReference type="EMBL" id="VFJ66448.1"/>
    </source>
</evidence>
<evidence type="ECO:0000313" key="4">
    <source>
        <dbReference type="EMBL" id="VFJ61895.1"/>
    </source>
</evidence>
<evidence type="ECO:0000256" key="3">
    <source>
        <dbReference type="SAM" id="Phobius"/>
    </source>
</evidence>
<feature type="transmembrane region" description="Helical" evidence="3">
    <location>
        <begin position="175"/>
        <end position="194"/>
    </location>
</feature>
<keyword evidence="3" id="KW-0812">Transmembrane</keyword>
<dbReference type="GO" id="GO:0016020">
    <property type="term" value="C:membrane"/>
    <property type="evidence" value="ECO:0007669"/>
    <property type="project" value="InterPro"/>
</dbReference>
<name>A0A450TGV5_9GAMM</name>
<gene>
    <name evidence="4" type="ORF">BECKFW1821A_GA0114235_11198</name>
    <name evidence="5" type="ORF">BECKFW1821B_GA0114236_11178</name>
</gene>
<dbReference type="InterPro" id="IPR048254">
    <property type="entry name" value="CDP_ALCOHOL_P_TRANSF_CS"/>
</dbReference>
<proteinExistence type="inferred from homology"/>
<dbReference type="Pfam" id="PF01066">
    <property type="entry name" value="CDP-OH_P_transf"/>
    <property type="match status" value="1"/>
</dbReference>
<dbReference type="InterPro" id="IPR000462">
    <property type="entry name" value="CDP-OH_P_trans"/>
</dbReference>
<dbReference type="InterPro" id="IPR043130">
    <property type="entry name" value="CDP-OH_PTrfase_TM_dom"/>
</dbReference>
<keyword evidence="1 2" id="KW-0808">Transferase</keyword>
<dbReference type="PROSITE" id="PS00379">
    <property type="entry name" value="CDP_ALCOHOL_P_TRANSF"/>
    <property type="match status" value="1"/>
</dbReference>
<keyword evidence="3" id="KW-0472">Membrane</keyword>
<comment type="similarity">
    <text evidence="2">Belongs to the CDP-alcohol phosphatidyltransferase class-I family.</text>
</comment>
<dbReference type="EMBL" id="CAADFD010000117">
    <property type="protein sequence ID" value="VFJ66448.1"/>
    <property type="molecule type" value="Genomic_DNA"/>
</dbReference>
<keyword evidence="3" id="KW-1133">Transmembrane helix</keyword>
<dbReference type="AlphaFoldDB" id="A0A450TGV5"/>
<feature type="transmembrane region" description="Helical" evidence="3">
    <location>
        <begin position="150"/>
        <end position="169"/>
    </location>
</feature>
<protein>
    <submittedName>
        <fullName evidence="5">CDP-diacylglycerol--glycerol-3-phosphate 3-phosphatidyltransferase</fullName>
    </submittedName>
</protein>
<dbReference type="EMBL" id="CAADEW010000119">
    <property type="protein sequence ID" value="VFJ61895.1"/>
    <property type="molecule type" value="Genomic_DNA"/>
</dbReference>
<evidence type="ECO:0000256" key="1">
    <source>
        <dbReference type="ARBA" id="ARBA00022679"/>
    </source>
</evidence>
<sequence length="223" mass="25266">MIDGRYKAWINLFWNRLGRFLVFFGLTPNQVTLLGLFLVFLNCAFYIHHRNDLWFGIILAIVFTLDALDGAVARITDSATKYGGYLDAVVDRYQEVAVYLAIAWVYGYWAVCFLSVTGSLLISYNKARMAIEMPIDNNNWPDLLERMERIVLICTALILNPFVMLPGIFPGDFLYTMILAVGILTHITAIQRFFRARRALIKADDSNAENISGKSIPGGRAPR</sequence>
<dbReference type="Gene3D" id="1.20.120.1760">
    <property type="match status" value="1"/>
</dbReference>
<accession>A0A450TGV5</accession>
<feature type="transmembrane region" description="Helical" evidence="3">
    <location>
        <begin position="20"/>
        <end position="41"/>
    </location>
</feature>
<feature type="transmembrane region" description="Helical" evidence="3">
    <location>
        <begin position="53"/>
        <end position="76"/>
    </location>
</feature>
<evidence type="ECO:0000256" key="2">
    <source>
        <dbReference type="RuleBase" id="RU003750"/>
    </source>
</evidence>
<feature type="transmembrane region" description="Helical" evidence="3">
    <location>
        <begin position="96"/>
        <end position="124"/>
    </location>
</feature>
<organism evidence="5">
    <name type="scientific">Candidatus Kentrum sp. FW</name>
    <dbReference type="NCBI Taxonomy" id="2126338"/>
    <lineage>
        <taxon>Bacteria</taxon>
        <taxon>Pseudomonadati</taxon>
        <taxon>Pseudomonadota</taxon>
        <taxon>Gammaproteobacteria</taxon>
        <taxon>Candidatus Kentrum</taxon>
    </lineage>
</organism>
<dbReference type="GO" id="GO:0016780">
    <property type="term" value="F:phosphotransferase activity, for other substituted phosphate groups"/>
    <property type="evidence" value="ECO:0007669"/>
    <property type="project" value="InterPro"/>
</dbReference>